<feature type="region of interest" description="Disordered" evidence="6">
    <location>
        <begin position="85"/>
        <end position="104"/>
    </location>
</feature>
<proteinExistence type="predicted"/>
<dbReference type="InterPro" id="IPR051940">
    <property type="entry name" value="Chitin_bind-dev_reg"/>
</dbReference>
<dbReference type="EnsemblMetazoa" id="ACUA024679-RA">
    <property type="protein sequence ID" value="ACUA024679-PA"/>
    <property type="gene ID" value="ACUA024679"/>
</dbReference>
<evidence type="ECO:0000256" key="4">
    <source>
        <dbReference type="ARBA" id="ARBA00023157"/>
    </source>
</evidence>
<keyword evidence="3" id="KW-0677">Repeat</keyword>
<protein>
    <recommendedName>
        <fullName evidence="8">Chitin-binding type-2 domain-containing protein</fullName>
    </recommendedName>
</protein>
<dbReference type="Pfam" id="PF01607">
    <property type="entry name" value="CBM_14"/>
    <property type="match status" value="1"/>
</dbReference>
<evidence type="ECO:0000259" key="8">
    <source>
        <dbReference type="PROSITE" id="PS50940"/>
    </source>
</evidence>
<keyword evidence="4" id="KW-1015">Disulfide bond</keyword>
<evidence type="ECO:0000313" key="9">
    <source>
        <dbReference type="EnsemblMetazoa" id="ACUA024679-PA"/>
    </source>
</evidence>
<evidence type="ECO:0000256" key="1">
    <source>
        <dbReference type="ARBA" id="ARBA00022669"/>
    </source>
</evidence>
<dbReference type="Proteomes" id="UP000075883">
    <property type="component" value="Unassembled WGS sequence"/>
</dbReference>
<dbReference type="Gene3D" id="2.170.140.10">
    <property type="entry name" value="Chitin binding domain"/>
    <property type="match status" value="1"/>
</dbReference>
<dbReference type="PROSITE" id="PS50940">
    <property type="entry name" value="CHIT_BIND_II"/>
    <property type="match status" value="1"/>
</dbReference>
<keyword evidence="1" id="KW-0147">Chitin-binding</keyword>
<evidence type="ECO:0000256" key="7">
    <source>
        <dbReference type="SAM" id="SignalP"/>
    </source>
</evidence>
<evidence type="ECO:0000256" key="2">
    <source>
        <dbReference type="ARBA" id="ARBA00022729"/>
    </source>
</evidence>
<feature type="compositionally biased region" description="Polar residues" evidence="6">
    <location>
        <begin position="92"/>
        <end position="104"/>
    </location>
</feature>
<evidence type="ECO:0000256" key="6">
    <source>
        <dbReference type="SAM" id="MobiDB-lite"/>
    </source>
</evidence>
<dbReference type="AlphaFoldDB" id="A0A182MRQ7"/>
<dbReference type="SUPFAM" id="SSF57625">
    <property type="entry name" value="Invertebrate chitin-binding proteins"/>
    <property type="match status" value="1"/>
</dbReference>
<organism evidence="9 10">
    <name type="scientific">Anopheles culicifacies</name>
    <dbReference type="NCBI Taxonomy" id="139723"/>
    <lineage>
        <taxon>Eukaryota</taxon>
        <taxon>Metazoa</taxon>
        <taxon>Ecdysozoa</taxon>
        <taxon>Arthropoda</taxon>
        <taxon>Hexapoda</taxon>
        <taxon>Insecta</taxon>
        <taxon>Pterygota</taxon>
        <taxon>Neoptera</taxon>
        <taxon>Endopterygota</taxon>
        <taxon>Diptera</taxon>
        <taxon>Nematocera</taxon>
        <taxon>Culicoidea</taxon>
        <taxon>Culicidae</taxon>
        <taxon>Anophelinae</taxon>
        <taxon>Anopheles</taxon>
        <taxon>culicifacies species complex</taxon>
    </lineage>
</organism>
<evidence type="ECO:0000256" key="5">
    <source>
        <dbReference type="ARBA" id="ARBA00023180"/>
    </source>
</evidence>
<feature type="chain" id="PRO_5008128714" description="Chitin-binding type-2 domain-containing protein" evidence="7">
    <location>
        <begin position="23"/>
        <end position="104"/>
    </location>
</feature>
<evidence type="ECO:0000313" key="10">
    <source>
        <dbReference type="Proteomes" id="UP000075883"/>
    </source>
</evidence>
<feature type="signal peptide" evidence="7">
    <location>
        <begin position="1"/>
        <end position="22"/>
    </location>
</feature>
<dbReference type="InterPro" id="IPR036508">
    <property type="entry name" value="Chitin-bd_dom_sf"/>
</dbReference>
<sequence length="104" mass="11494">MKFLQVFACALMLLLAATLVAAQFQDLDCSDPNTVGIFLPHPTDCQKYLNCWQGLLIEGSCPLGLYFDLERQVCESQARVRCTMNDVEPEPTNGSSPLHANNDS</sequence>
<dbReference type="InterPro" id="IPR002557">
    <property type="entry name" value="Chitin-bd_dom"/>
</dbReference>
<reference evidence="10" key="1">
    <citation type="submission" date="2013-09" db="EMBL/GenBank/DDBJ databases">
        <title>The Genome Sequence of Anopheles culicifacies species A.</title>
        <authorList>
            <consortium name="The Broad Institute Genomics Platform"/>
            <person name="Neafsey D.E."/>
            <person name="Besansky N."/>
            <person name="Howell P."/>
            <person name="Walton C."/>
            <person name="Young S.K."/>
            <person name="Zeng Q."/>
            <person name="Gargeya S."/>
            <person name="Fitzgerald M."/>
            <person name="Haas B."/>
            <person name="Abouelleil A."/>
            <person name="Allen A.W."/>
            <person name="Alvarado L."/>
            <person name="Arachchi H.M."/>
            <person name="Berlin A.M."/>
            <person name="Chapman S.B."/>
            <person name="Gainer-Dewar J."/>
            <person name="Goldberg J."/>
            <person name="Griggs A."/>
            <person name="Gujja S."/>
            <person name="Hansen M."/>
            <person name="Howarth C."/>
            <person name="Imamovic A."/>
            <person name="Ireland A."/>
            <person name="Larimer J."/>
            <person name="McCowan C."/>
            <person name="Murphy C."/>
            <person name="Pearson M."/>
            <person name="Poon T.W."/>
            <person name="Priest M."/>
            <person name="Roberts A."/>
            <person name="Saif S."/>
            <person name="Shea T."/>
            <person name="Sisk P."/>
            <person name="Sykes S."/>
            <person name="Wortman J."/>
            <person name="Nusbaum C."/>
            <person name="Birren B."/>
        </authorList>
    </citation>
    <scope>NUCLEOTIDE SEQUENCE [LARGE SCALE GENOMIC DNA]</scope>
    <source>
        <strain evidence="10">A-37</strain>
    </source>
</reference>
<dbReference type="GO" id="GO:0008061">
    <property type="term" value="F:chitin binding"/>
    <property type="evidence" value="ECO:0007669"/>
    <property type="project" value="UniProtKB-KW"/>
</dbReference>
<name>A0A182MRQ7_9DIPT</name>
<dbReference type="PANTHER" id="PTHR23301">
    <property type="entry name" value="CHITIN BINDING PERITROPHIN-A"/>
    <property type="match status" value="1"/>
</dbReference>
<dbReference type="VEuPathDB" id="VectorBase:ACUA024679"/>
<reference evidence="9" key="2">
    <citation type="submission" date="2020-05" db="UniProtKB">
        <authorList>
            <consortium name="EnsemblMetazoa"/>
        </authorList>
    </citation>
    <scope>IDENTIFICATION</scope>
    <source>
        <strain evidence="9">A-37</strain>
    </source>
</reference>
<dbReference type="GO" id="GO:0005576">
    <property type="term" value="C:extracellular region"/>
    <property type="evidence" value="ECO:0007669"/>
    <property type="project" value="InterPro"/>
</dbReference>
<dbReference type="PANTHER" id="PTHR23301:SF0">
    <property type="entry name" value="CHITIN-BINDING TYPE-2 DOMAIN-CONTAINING PROTEIN-RELATED"/>
    <property type="match status" value="1"/>
</dbReference>
<accession>A0A182MRQ7</accession>
<feature type="domain" description="Chitin-binding type-2" evidence="8">
    <location>
        <begin position="26"/>
        <end position="84"/>
    </location>
</feature>
<dbReference type="EMBL" id="AXCM01002084">
    <property type="status" value="NOT_ANNOTATED_CDS"/>
    <property type="molecule type" value="Genomic_DNA"/>
</dbReference>
<keyword evidence="2 7" id="KW-0732">Signal</keyword>
<keyword evidence="10" id="KW-1185">Reference proteome</keyword>
<dbReference type="SMART" id="SM00494">
    <property type="entry name" value="ChtBD2"/>
    <property type="match status" value="1"/>
</dbReference>
<evidence type="ECO:0000256" key="3">
    <source>
        <dbReference type="ARBA" id="ARBA00022737"/>
    </source>
</evidence>
<keyword evidence="5" id="KW-0325">Glycoprotein</keyword>